<dbReference type="Gene3D" id="3.40.50.2300">
    <property type="match status" value="1"/>
</dbReference>
<dbReference type="SUPFAM" id="SSF46894">
    <property type="entry name" value="C-terminal effector domain of the bipartite response regulators"/>
    <property type="match status" value="1"/>
</dbReference>
<keyword evidence="2" id="KW-0902">Two-component regulatory system</keyword>
<evidence type="ECO:0000256" key="2">
    <source>
        <dbReference type="ARBA" id="ARBA00023012"/>
    </source>
</evidence>
<evidence type="ECO:0000313" key="10">
    <source>
        <dbReference type="Proteomes" id="UP001385499"/>
    </source>
</evidence>
<reference evidence="9 10" key="1">
    <citation type="submission" date="2024-02" db="EMBL/GenBank/DDBJ databases">
        <title>Roseibium algae sp. nov., isolated from marine alga (Grateloupia sp.), showing potential in myo-inositol conversion.</title>
        <authorList>
            <person name="Wang Y."/>
        </authorList>
    </citation>
    <scope>NUCLEOTIDE SEQUENCE [LARGE SCALE GENOMIC DNA]</scope>
    <source>
        <strain evidence="9 10">H3510</strain>
    </source>
</reference>
<dbReference type="PROSITE" id="PS50043">
    <property type="entry name" value="HTH_LUXR_2"/>
    <property type="match status" value="1"/>
</dbReference>
<feature type="modified residue" description="4-aspartylphosphate" evidence="6">
    <location>
        <position position="60"/>
    </location>
</feature>
<evidence type="ECO:0000256" key="3">
    <source>
        <dbReference type="ARBA" id="ARBA00023015"/>
    </source>
</evidence>
<evidence type="ECO:0000256" key="1">
    <source>
        <dbReference type="ARBA" id="ARBA00022553"/>
    </source>
</evidence>
<dbReference type="InterPro" id="IPR011006">
    <property type="entry name" value="CheY-like_superfamily"/>
</dbReference>
<comment type="caution">
    <text evidence="9">The sequence shown here is derived from an EMBL/GenBank/DDBJ whole genome shotgun (WGS) entry which is preliminary data.</text>
</comment>
<organism evidence="9 10">
    <name type="scientific">Roseibium algae</name>
    <dbReference type="NCBI Taxonomy" id="3123038"/>
    <lineage>
        <taxon>Bacteria</taxon>
        <taxon>Pseudomonadati</taxon>
        <taxon>Pseudomonadota</taxon>
        <taxon>Alphaproteobacteria</taxon>
        <taxon>Hyphomicrobiales</taxon>
        <taxon>Stappiaceae</taxon>
        <taxon>Roseibium</taxon>
    </lineage>
</organism>
<keyword evidence="10" id="KW-1185">Reference proteome</keyword>
<dbReference type="SMART" id="SM00421">
    <property type="entry name" value="HTH_LUXR"/>
    <property type="match status" value="1"/>
</dbReference>
<keyword evidence="5" id="KW-0804">Transcription</keyword>
<dbReference type="InterPro" id="IPR001789">
    <property type="entry name" value="Sig_transdc_resp-reg_receiver"/>
</dbReference>
<protein>
    <submittedName>
        <fullName evidence="9">DNA-binding response regulator</fullName>
    </submittedName>
</protein>
<dbReference type="InterPro" id="IPR000792">
    <property type="entry name" value="Tscrpt_reg_LuxR_C"/>
</dbReference>
<dbReference type="SMART" id="SM00448">
    <property type="entry name" value="REC"/>
    <property type="match status" value="1"/>
</dbReference>
<dbReference type="PANTHER" id="PTHR48111">
    <property type="entry name" value="REGULATOR OF RPOS"/>
    <property type="match status" value="1"/>
</dbReference>
<dbReference type="Pfam" id="PF00196">
    <property type="entry name" value="GerE"/>
    <property type="match status" value="1"/>
</dbReference>
<evidence type="ECO:0000259" key="7">
    <source>
        <dbReference type="PROSITE" id="PS50043"/>
    </source>
</evidence>
<evidence type="ECO:0000313" key="9">
    <source>
        <dbReference type="EMBL" id="MEJ8472795.1"/>
    </source>
</evidence>
<proteinExistence type="predicted"/>
<dbReference type="PROSITE" id="PS50110">
    <property type="entry name" value="RESPONSE_REGULATORY"/>
    <property type="match status" value="1"/>
</dbReference>
<keyword evidence="1 6" id="KW-0597">Phosphoprotein</keyword>
<feature type="domain" description="Response regulatory" evidence="8">
    <location>
        <begin position="11"/>
        <end position="127"/>
    </location>
</feature>
<dbReference type="PRINTS" id="PR00038">
    <property type="entry name" value="HTHLUXR"/>
</dbReference>
<sequence length="329" mass="35744">MMMAVYTPGETILVVDDTPSSLGMLTSALEEAGYMVLVAPDGQKALDIAARITPNAVLMDAVMPDLDGFETSKRLKKMSALQDVPVVFMTGLSDTENIVRGLEAGGVDYITKPVNAMELLARLKVHIANARSSKSAHFALDASGRYLLSIDLSGNICWSTSQARSILGIDWGDEEATDAGRQAGSNTSSDVAIKTDFLPGSVVEWLRQTVVEVSQTTRSQKSEGLYFEIEGRDLQCAYVGAINSSEHLIRVSHRQGPGAHDTLRSEFGLTEREAEVLTWITNGKSNKEIATILDMSPRTVNKHLDRIFSKLGVENRTAAAILSLKRLQD</sequence>
<evidence type="ECO:0000259" key="8">
    <source>
        <dbReference type="PROSITE" id="PS50110"/>
    </source>
</evidence>
<dbReference type="InterPro" id="IPR036388">
    <property type="entry name" value="WH-like_DNA-bd_sf"/>
</dbReference>
<name>A0ABU8TF56_9HYPH</name>
<dbReference type="RefSeq" id="WP_340272275.1">
    <property type="nucleotide sequence ID" value="NZ_JBAKIA010000001.1"/>
</dbReference>
<dbReference type="Proteomes" id="UP001385499">
    <property type="component" value="Unassembled WGS sequence"/>
</dbReference>
<dbReference type="Gene3D" id="1.10.10.10">
    <property type="entry name" value="Winged helix-like DNA-binding domain superfamily/Winged helix DNA-binding domain"/>
    <property type="match status" value="1"/>
</dbReference>
<keyword evidence="4 9" id="KW-0238">DNA-binding</keyword>
<dbReference type="Pfam" id="PF00072">
    <property type="entry name" value="Response_reg"/>
    <property type="match status" value="1"/>
</dbReference>
<evidence type="ECO:0000256" key="6">
    <source>
        <dbReference type="PROSITE-ProRule" id="PRU00169"/>
    </source>
</evidence>
<dbReference type="SUPFAM" id="SSF52172">
    <property type="entry name" value="CheY-like"/>
    <property type="match status" value="1"/>
</dbReference>
<dbReference type="CDD" id="cd06170">
    <property type="entry name" value="LuxR_C_like"/>
    <property type="match status" value="1"/>
</dbReference>
<dbReference type="PROSITE" id="PS00622">
    <property type="entry name" value="HTH_LUXR_1"/>
    <property type="match status" value="1"/>
</dbReference>
<dbReference type="PANTHER" id="PTHR48111:SF1">
    <property type="entry name" value="TWO-COMPONENT RESPONSE REGULATOR ORR33"/>
    <property type="match status" value="1"/>
</dbReference>
<dbReference type="InterPro" id="IPR039420">
    <property type="entry name" value="WalR-like"/>
</dbReference>
<keyword evidence="3" id="KW-0805">Transcription regulation</keyword>
<feature type="domain" description="HTH luxR-type" evidence="7">
    <location>
        <begin position="262"/>
        <end position="327"/>
    </location>
</feature>
<evidence type="ECO:0000256" key="4">
    <source>
        <dbReference type="ARBA" id="ARBA00023125"/>
    </source>
</evidence>
<gene>
    <name evidence="9" type="ORF">V6575_01730</name>
</gene>
<accession>A0ABU8TF56</accession>
<dbReference type="GO" id="GO:0003677">
    <property type="term" value="F:DNA binding"/>
    <property type="evidence" value="ECO:0007669"/>
    <property type="project" value="UniProtKB-KW"/>
</dbReference>
<dbReference type="EMBL" id="JBAKIA010000001">
    <property type="protein sequence ID" value="MEJ8472795.1"/>
    <property type="molecule type" value="Genomic_DNA"/>
</dbReference>
<evidence type="ECO:0000256" key="5">
    <source>
        <dbReference type="ARBA" id="ARBA00023163"/>
    </source>
</evidence>
<dbReference type="InterPro" id="IPR016032">
    <property type="entry name" value="Sig_transdc_resp-reg_C-effctor"/>
</dbReference>